<dbReference type="EMBL" id="AEAI01000099">
    <property type="protein sequence ID" value="EGH41288.1"/>
    <property type="molecule type" value="Genomic_DNA"/>
</dbReference>
<gene>
    <name evidence="1" type="ORF">PSYPI_02212</name>
</gene>
<protein>
    <submittedName>
        <fullName evidence="1">Uncharacterized protein</fullName>
    </submittedName>
</protein>
<evidence type="ECO:0000313" key="1">
    <source>
        <dbReference type="EMBL" id="EGH41288.1"/>
    </source>
</evidence>
<comment type="caution">
    <text evidence="1">The sequence shown here is derived from an EMBL/GenBank/DDBJ whole genome shotgun (WGS) entry which is preliminary data.</text>
</comment>
<name>F3G2I8_PSESJ</name>
<sequence length="32" mass="3594">MVELYDRAKLLEEVWSEPVQAARRATACLTSG</sequence>
<reference evidence="1 2" key="1">
    <citation type="journal article" date="2011" name="PLoS Pathog.">
        <title>Dynamic evolution of pathogenicity revealed by sequencing and comparative genomics of 19 Pseudomonas syringae isolates.</title>
        <authorList>
            <person name="Baltrus D.A."/>
            <person name="Nishimura M.T."/>
            <person name="Romanchuk A."/>
            <person name="Chang J.H."/>
            <person name="Mukhtar M.S."/>
            <person name="Cherkis K."/>
            <person name="Roach J."/>
            <person name="Grant S.R."/>
            <person name="Jones C.D."/>
            <person name="Dangl J.L."/>
        </authorList>
    </citation>
    <scope>NUCLEOTIDE SEQUENCE [LARGE SCALE GENOMIC DNA]</scope>
    <source>
        <strain evidence="1 2">1704B</strain>
    </source>
</reference>
<keyword evidence="2" id="KW-1185">Reference proteome</keyword>
<proteinExistence type="predicted"/>
<evidence type="ECO:0000313" key="2">
    <source>
        <dbReference type="Proteomes" id="UP000004986"/>
    </source>
</evidence>
<dbReference type="AlphaFoldDB" id="F3G2I8"/>
<organism evidence="1 2">
    <name type="scientific">Pseudomonas syringae pv. pisi str. 1704B</name>
    <dbReference type="NCBI Taxonomy" id="629263"/>
    <lineage>
        <taxon>Bacteria</taxon>
        <taxon>Pseudomonadati</taxon>
        <taxon>Pseudomonadota</taxon>
        <taxon>Gammaproteobacteria</taxon>
        <taxon>Pseudomonadales</taxon>
        <taxon>Pseudomonadaceae</taxon>
        <taxon>Pseudomonas</taxon>
        <taxon>Pseudomonas syringae</taxon>
    </lineage>
</organism>
<dbReference type="BioCyc" id="PSYR629263:G11X0-395-MONOMER"/>
<accession>F3G2I8</accession>
<dbReference type="HOGENOM" id="CLU_3390956_0_0_6"/>
<dbReference type="Proteomes" id="UP000004986">
    <property type="component" value="Unassembled WGS sequence"/>
</dbReference>